<evidence type="ECO:0000313" key="5">
    <source>
        <dbReference type="EMBL" id="MEM5536737.1"/>
    </source>
</evidence>
<dbReference type="InterPro" id="IPR018247">
    <property type="entry name" value="EF_Hand_1_Ca_BS"/>
</dbReference>
<keyword evidence="6" id="KW-1185">Reference proteome</keyword>
<dbReference type="PROSITE" id="PS00018">
    <property type="entry name" value="EF_HAND_1"/>
    <property type="match status" value="1"/>
</dbReference>
<keyword evidence="2" id="KW-0106">Calcium</keyword>
<evidence type="ECO:0000256" key="2">
    <source>
        <dbReference type="ARBA" id="ARBA00022837"/>
    </source>
</evidence>
<protein>
    <submittedName>
        <fullName evidence="5">PilC/PilY family type IV pilus protein</fullName>
    </submittedName>
</protein>
<dbReference type="InterPro" id="IPR036465">
    <property type="entry name" value="vWFA_dom_sf"/>
</dbReference>
<dbReference type="RefSeq" id="WP_342854446.1">
    <property type="nucleotide sequence ID" value="NZ_JBBMRA010000008.1"/>
</dbReference>
<reference evidence="5 6" key="1">
    <citation type="submission" date="2024-03" db="EMBL/GenBank/DDBJ databases">
        <title>Community enrichment and isolation of bacterial strains for fucoidan degradation.</title>
        <authorList>
            <person name="Sichert A."/>
        </authorList>
    </citation>
    <scope>NUCLEOTIDE SEQUENCE [LARGE SCALE GENOMIC DNA]</scope>
    <source>
        <strain evidence="5 6">AS76</strain>
    </source>
</reference>
<evidence type="ECO:0000256" key="1">
    <source>
        <dbReference type="ARBA" id="ARBA00022723"/>
    </source>
</evidence>
<feature type="domain" description="PilY1 beta-propeller" evidence="4">
    <location>
        <begin position="593"/>
        <end position="958"/>
    </location>
</feature>
<feature type="chain" id="PRO_5046397416" evidence="3">
    <location>
        <begin position="27"/>
        <end position="1152"/>
    </location>
</feature>
<dbReference type="InterPro" id="IPR008707">
    <property type="entry name" value="B-propeller_PilY1"/>
</dbReference>
<accession>A0ABU9TSV2</accession>
<dbReference type="Pfam" id="PF05567">
    <property type="entry name" value="T4P_PilY1"/>
    <property type="match status" value="1"/>
</dbReference>
<name>A0ABU9TSV2_9GAMM</name>
<comment type="caution">
    <text evidence="5">The sequence shown here is derived from an EMBL/GenBank/DDBJ whole genome shotgun (WGS) entry which is preliminary data.</text>
</comment>
<gene>
    <name evidence="5" type="ORF">WNY58_10080</name>
</gene>
<sequence>MHHRLIVKIVSFLLPSLLIWPSLASATIAPAPLFVNTGVKPNIFFMVDDSGSMDWEVLKSDGARSVYSSGSYPDSGNLDITPTRNDRDEILESCAGYNVLYYDPNETYIPWKGKDVNGNTYVDQSITSARRNPYYPASGSVNLTSDEGFGDPPGYMVWNDDGDGVFEVDECPDPGRSGYDYYNQFVATAGSATAQVMTAAEQTNFANWYTYYRKREYVMKAAMLNIVDNSTVRLGFSTLHRNGGNGFPVADVTVGSNRANLQAAISAIDSNDGTPLRTKLAQTGAYFEGTNSSSLFGSSKSSPILSYANGGSCQQNFAVVMSDGYWNGGSPNVGNADSGSTSDGDLNNTAFDGGVYADQNSGRSNTLADVAMHYYERDLNTSLVNEVPTSPLDGNNQQHLVTYTVAFGVNGSLTANPTAADTSFNWPNVSSNTTSTVDDMRHAAWNGRGEFLSADSPASLIQAFNNAIASISGRTSSASSVATNSTRLQTNSKIYQARFTTTEWAGDILAYNLNATTGEVTTLAWNAADLLPSEADRNIYMSTGVADSGVEFTWSSASSALSSVGLAANDVQYLRGSQANEGSIYRSRSSLFGDVVNSDPVFSGDDNFGYYALETSSGLATYDDYLAGSSATEKGNRTGMIYVGANDGMLHGLLGEGDVSAVCNTSIQDCEGEEIFAYVPKAVHSNLIDLTSPSYTHKYFVDNTVAIGDAYINFDGVASDSTGRWGTALVGTLGAGGKGLFALDVSDPMNFSASDVLWDIDSTDAGFSDLGYTFAKASIVKLNDDNGTNNNDWGVVVGNGYSSTSGKAVLYIIGLRTGEIIWKKEVDTAGSNGLSTPIAVDTDNDSIADAVYAGDLKGNMWAFDISDASVANWEIAKSHDNSGTTVYDPLFTACTADPCTTSNRQAITSKPQVVKASSGGLLVLFGTGKYFEIGDNTSVSQTQSFYSILDDGSSTAVSGRNALQLQTIMDELLMAETGFDSNVRVTSDNEVDLSSDMGWYLDLFYDENSNSVNDHPGERVVADPLVRNGRVIFATLIPETSPCSFGGTSYLMEIDAQSGSRLDVSPFDLNGDGVIDQNDWVEIEVTDSDGNTTTIKVPVSGKQSNVGIIKTPGVISTGDNELKYTSGSSGDIEVTTESSGDKLGRQSWIQIK</sequence>
<feature type="signal peptide" evidence="3">
    <location>
        <begin position="1"/>
        <end position="26"/>
    </location>
</feature>
<dbReference type="Proteomes" id="UP001449225">
    <property type="component" value="Unassembled WGS sequence"/>
</dbReference>
<dbReference type="Gene3D" id="3.40.50.410">
    <property type="entry name" value="von Willebrand factor, type A domain"/>
    <property type="match status" value="1"/>
</dbReference>
<dbReference type="EMBL" id="JBBMRA010000008">
    <property type="protein sequence ID" value="MEM5536737.1"/>
    <property type="molecule type" value="Genomic_DNA"/>
</dbReference>
<organism evidence="5 6">
    <name type="scientific">Neptuniibacter pectenicola</name>
    <dbReference type="NCBI Taxonomy" id="1806669"/>
    <lineage>
        <taxon>Bacteria</taxon>
        <taxon>Pseudomonadati</taxon>
        <taxon>Pseudomonadota</taxon>
        <taxon>Gammaproteobacteria</taxon>
        <taxon>Oceanospirillales</taxon>
        <taxon>Oceanospirillaceae</taxon>
        <taxon>Neptuniibacter</taxon>
    </lineage>
</organism>
<evidence type="ECO:0000256" key="3">
    <source>
        <dbReference type="SAM" id="SignalP"/>
    </source>
</evidence>
<evidence type="ECO:0000259" key="4">
    <source>
        <dbReference type="Pfam" id="PF05567"/>
    </source>
</evidence>
<keyword evidence="1" id="KW-0479">Metal-binding</keyword>
<evidence type="ECO:0000313" key="6">
    <source>
        <dbReference type="Proteomes" id="UP001449225"/>
    </source>
</evidence>
<proteinExistence type="predicted"/>
<keyword evidence="3" id="KW-0732">Signal</keyword>